<evidence type="ECO:0000313" key="3">
    <source>
        <dbReference type="Proteomes" id="UP001642540"/>
    </source>
</evidence>
<feature type="transmembrane region" description="Helical" evidence="1">
    <location>
        <begin position="297"/>
        <end position="318"/>
    </location>
</feature>
<feature type="transmembrane region" description="Helical" evidence="1">
    <location>
        <begin position="265"/>
        <end position="285"/>
    </location>
</feature>
<keyword evidence="3" id="KW-1185">Reference proteome</keyword>
<dbReference type="EMBL" id="CAXLJM020000076">
    <property type="protein sequence ID" value="CAL8129349.1"/>
    <property type="molecule type" value="Genomic_DNA"/>
</dbReference>
<organism evidence="2 3">
    <name type="scientific">Orchesella dallaii</name>
    <dbReference type="NCBI Taxonomy" id="48710"/>
    <lineage>
        <taxon>Eukaryota</taxon>
        <taxon>Metazoa</taxon>
        <taxon>Ecdysozoa</taxon>
        <taxon>Arthropoda</taxon>
        <taxon>Hexapoda</taxon>
        <taxon>Collembola</taxon>
        <taxon>Entomobryomorpha</taxon>
        <taxon>Entomobryoidea</taxon>
        <taxon>Orchesellidae</taxon>
        <taxon>Orchesellinae</taxon>
        <taxon>Orchesella</taxon>
    </lineage>
</organism>
<dbReference type="Proteomes" id="UP001642540">
    <property type="component" value="Unassembled WGS sequence"/>
</dbReference>
<comment type="caution">
    <text evidence="2">The sequence shown here is derived from an EMBL/GenBank/DDBJ whole genome shotgun (WGS) entry which is preliminary data.</text>
</comment>
<feature type="transmembrane region" description="Helical" evidence="1">
    <location>
        <begin position="376"/>
        <end position="399"/>
    </location>
</feature>
<reference evidence="2 3" key="1">
    <citation type="submission" date="2024-08" db="EMBL/GenBank/DDBJ databases">
        <authorList>
            <person name="Cucini C."/>
            <person name="Frati F."/>
        </authorList>
    </citation>
    <scope>NUCLEOTIDE SEQUENCE [LARGE SCALE GENOMIC DNA]</scope>
</reference>
<keyword evidence="1" id="KW-0812">Transmembrane</keyword>
<feature type="transmembrane region" description="Helical" evidence="1">
    <location>
        <begin position="405"/>
        <end position="431"/>
    </location>
</feature>
<keyword evidence="1" id="KW-0472">Membrane</keyword>
<name>A0ABP1RK19_9HEXA</name>
<sequence>MASKVGLDILRAQISLASTTGVAPFHYNKKGILVANREKKCDKINKIWLKTIIIAVCYSCIEVYSTLKKMTTADVAKAAFQGFVLEFHIAELFTTLGIQRNKHNIPQLINCMQKFNLKYNEQLQAVVHKALQYGSKFGNNIFQWNTKEKRLLLKDTSHFKRMAKFKLVIHLIFGTLMMYEAAMNPRLESITLKSQAFFTSAIVLMGGDGVWNQLNKYQSTIQTVNELMKLEMELEKGGNKLPGEPFAIVGLLCKLLLMSAKQVCFAFGLPAFFIPEFPTNLFLFVDRFFSKTTSKSMMLLVTERILLGTGNLVVWYIIGSAAIFFWLEMIFALNCIRACLLLCLRKISTGHTRALFGYCNRLKLLVSLFNEAHSSVVIHLLGAVTFVQTLAAFILIRAVRDSEDMALIGIFCNLVAIINISVIILGIYGYAGSVFSTSIMLTKGFNTSEKVLRSRLDRKIAKSLSILKIKFGGSNFIDKRTPLVFLDFNIGRTVDLLLVDKRLHR</sequence>
<proteinExistence type="predicted"/>
<gene>
    <name evidence="2" type="ORF">ODALV1_LOCUS23105</name>
</gene>
<accession>A0ABP1RK19</accession>
<keyword evidence="1" id="KW-1133">Transmembrane helix</keyword>
<evidence type="ECO:0000313" key="2">
    <source>
        <dbReference type="EMBL" id="CAL8129349.1"/>
    </source>
</evidence>
<protein>
    <submittedName>
        <fullName evidence="2">Uncharacterized protein</fullName>
    </submittedName>
</protein>
<evidence type="ECO:0000256" key="1">
    <source>
        <dbReference type="SAM" id="Phobius"/>
    </source>
</evidence>